<evidence type="ECO:0000259" key="2">
    <source>
        <dbReference type="Pfam" id="PF25887"/>
    </source>
</evidence>
<keyword evidence="1" id="KW-0812">Transmembrane</keyword>
<gene>
    <name evidence="3" type="ORF">LBCZ_2251</name>
</gene>
<proteinExistence type="predicted"/>
<keyword evidence="1" id="KW-1133">Transmembrane helix</keyword>
<dbReference type="InterPro" id="IPR058794">
    <property type="entry name" value="HB_LcnD"/>
</dbReference>
<dbReference type="GeneID" id="45549525"/>
<sequence>MSQRENQLVTATDFTRRFKHFKRWIALPFIVFVCLVVLFLAFTKQEKAIQANGTMATSQRGRALYVQGPATITRVMMQFGQRVRKNQPILVYRVTADTDRIDDLASQITDLKKQQKQLQMFGQSVDQNKNLFSETDQYGYQQAVQTYLNQRQMVTQTLSGNAAASDNQALTSKKQEVDQLLTTIIAQTATEISQIQVAEAAIHGQGSVAAENPYAGFYQHYQQAVATADAAGKAAIQTQDLAQLQGRLNDRQKQLAALQA</sequence>
<dbReference type="Proteomes" id="UP000015560">
    <property type="component" value="Chromosome"/>
</dbReference>
<feature type="domain" description="LcnD-like long helical bundle" evidence="2">
    <location>
        <begin position="103"/>
        <end position="259"/>
    </location>
</feature>
<dbReference type="RefSeq" id="WP_025012552.1">
    <property type="nucleotide sequence ID" value="NZ_AP012544.1"/>
</dbReference>
<keyword evidence="1" id="KW-0472">Membrane</keyword>
<feature type="transmembrane region" description="Helical" evidence="1">
    <location>
        <begin position="24"/>
        <end position="42"/>
    </location>
</feature>
<accession>A0AAD1AQU4</accession>
<dbReference type="Pfam" id="PF25887">
    <property type="entry name" value="HB_LcnD"/>
    <property type="match status" value="1"/>
</dbReference>
<evidence type="ECO:0000256" key="1">
    <source>
        <dbReference type="SAM" id="Phobius"/>
    </source>
</evidence>
<evidence type="ECO:0000313" key="3">
    <source>
        <dbReference type="EMBL" id="BAN75419.1"/>
    </source>
</evidence>
<reference evidence="3 4" key="1">
    <citation type="journal article" date="2013" name="PLoS ONE">
        <title>Genomic Adaptation of the Lactobacillus casei Group.</title>
        <authorList>
            <person name="Toh H."/>
            <person name="Oshima K."/>
            <person name="Nakano A."/>
            <person name="Takahata M."/>
            <person name="Murakami M."/>
            <person name="Takaki T."/>
            <person name="Nishiyama H."/>
            <person name="Igimi S."/>
            <person name="Hattori M."/>
            <person name="Morita H."/>
        </authorList>
    </citation>
    <scope>NUCLEOTIDE SEQUENCE [LARGE SCALE GENOMIC DNA]</scope>
    <source>
        <strain evidence="3 4">ATCC 393</strain>
    </source>
</reference>
<dbReference type="AlphaFoldDB" id="A0AAD1AQU4"/>
<keyword evidence="3" id="KW-0067">ATP-binding</keyword>
<name>A0AAD1AQU4_LACCA</name>
<organism evidence="3 4">
    <name type="scientific">Lacticaseibacillus casei DSM 20011 = JCM 1134 = ATCC 393</name>
    <dbReference type="NCBI Taxonomy" id="1423732"/>
    <lineage>
        <taxon>Bacteria</taxon>
        <taxon>Bacillati</taxon>
        <taxon>Bacillota</taxon>
        <taxon>Bacilli</taxon>
        <taxon>Lactobacillales</taxon>
        <taxon>Lactobacillaceae</taxon>
        <taxon>Lacticaseibacillus</taxon>
    </lineage>
</organism>
<dbReference type="EMBL" id="AP012544">
    <property type="protein sequence ID" value="BAN75419.1"/>
    <property type="molecule type" value="Genomic_DNA"/>
</dbReference>
<evidence type="ECO:0000313" key="4">
    <source>
        <dbReference type="Proteomes" id="UP000015560"/>
    </source>
</evidence>
<protein>
    <submittedName>
        <fullName evidence="3">Truncated bacteriocin ABC transporter ATP-binding component</fullName>
    </submittedName>
</protein>
<dbReference type="GO" id="GO:0005524">
    <property type="term" value="F:ATP binding"/>
    <property type="evidence" value="ECO:0007669"/>
    <property type="project" value="UniProtKB-KW"/>
</dbReference>
<keyword evidence="3" id="KW-0547">Nucleotide-binding</keyword>